<proteinExistence type="predicted"/>
<evidence type="ECO:0000313" key="2">
    <source>
        <dbReference type="Proteomes" id="UP001181355"/>
    </source>
</evidence>
<dbReference type="EMBL" id="CP133720">
    <property type="protein sequence ID" value="WMW79323.1"/>
    <property type="molecule type" value="Genomic_DNA"/>
</dbReference>
<dbReference type="RefSeq" id="WP_309480822.1">
    <property type="nucleotide sequence ID" value="NZ_CP133720.1"/>
</dbReference>
<protein>
    <submittedName>
        <fullName evidence="1">Uncharacterized protein</fullName>
    </submittedName>
</protein>
<evidence type="ECO:0000313" key="1">
    <source>
        <dbReference type="EMBL" id="WMW79323.1"/>
    </source>
</evidence>
<sequence length="94" mass="10038">MASIGVGLTAQLGAEFWALVVRFIVDFALVDGVNNLYMFALEVLPADELITWLLTVPDLGKSVSGLGVGVLRFGRILNFGPQEAVVWLASAFGL</sequence>
<name>A0ABY9RDM6_9BURK</name>
<gene>
    <name evidence="1" type="ORF">RF679_11760</name>
</gene>
<organism evidence="1 2">
    <name type="scientific">Undibacterium cyanobacteriorum</name>
    <dbReference type="NCBI Taxonomy" id="3073561"/>
    <lineage>
        <taxon>Bacteria</taxon>
        <taxon>Pseudomonadati</taxon>
        <taxon>Pseudomonadota</taxon>
        <taxon>Betaproteobacteria</taxon>
        <taxon>Burkholderiales</taxon>
        <taxon>Oxalobacteraceae</taxon>
        <taxon>Undibacterium</taxon>
    </lineage>
</organism>
<dbReference type="Proteomes" id="UP001181355">
    <property type="component" value="Chromosome"/>
</dbReference>
<keyword evidence="2" id="KW-1185">Reference proteome</keyword>
<reference evidence="1" key="1">
    <citation type="submission" date="2023-09" db="EMBL/GenBank/DDBJ databases">
        <title>Undibacterium sp. 20NA77.5 isolated from freshwater.</title>
        <authorList>
            <person name="Le V."/>
            <person name="Ko S.-R."/>
            <person name="Ahn C.-Y."/>
            <person name="Oh H.-M."/>
        </authorList>
    </citation>
    <scope>NUCLEOTIDE SEQUENCE</scope>
    <source>
        <strain evidence="1">20NA77.5</strain>
    </source>
</reference>
<accession>A0ABY9RDM6</accession>